<sequence>ARLETPTKKARAYPDGLGHIVRMLGEAAQQANTELSGIGIGSTGWVYPFTGEFGDVDFLPGWKGANPVNDLAREFGVRVALENDGDAAALGEAVWGAGKGKSRLIYVTVGTGIGGGIILDGQLYRGADKGHPEVGHHVIDASGPQCTCGFRGCWEALATGPALASWFNAKAQAADPQARALTAKEIFQCADEGHALACKAVAREAYYLGLGLANLINLFVPDRIVLGGSIMKSIRLEDLRQVIAEGCRFVPFEKTELALASLGEDANLIGAAQVWHHRFA</sequence>
<keyword evidence="3" id="KW-1185">Reference proteome</keyword>
<dbReference type="AlphaFoldDB" id="A0A7V8NMP5"/>
<evidence type="ECO:0000313" key="2">
    <source>
        <dbReference type="EMBL" id="MBA0084172.1"/>
    </source>
</evidence>
<comment type="similarity">
    <text evidence="1">Belongs to the ROK (NagC/XylR) family.</text>
</comment>
<name>A0A7V8NMP5_9BACT</name>
<dbReference type="Pfam" id="PF00480">
    <property type="entry name" value="ROK"/>
    <property type="match status" value="1"/>
</dbReference>
<gene>
    <name evidence="2" type="ORF">HRJ53_04180</name>
</gene>
<dbReference type="InterPro" id="IPR043129">
    <property type="entry name" value="ATPase_NBD"/>
</dbReference>
<proteinExistence type="inferred from homology"/>
<dbReference type="PANTHER" id="PTHR18964">
    <property type="entry name" value="ROK (REPRESSOR, ORF, KINASE) FAMILY"/>
    <property type="match status" value="1"/>
</dbReference>
<dbReference type="SUPFAM" id="SSF53067">
    <property type="entry name" value="Actin-like ATPase domain"/>
    <property type="match status" value="1"/>
</dbReference>
<protein>
    <submittedName>
        <fullName evidence="2">ROK family protein</fullName>
    </submittedName>
</protein>
<evidence type="ECO:0000313" key="3">
    <source>
        <dbReference type="Proteomes" id="UP000567293"/>
    </source>
</evidence>
<evidence type="ECO:0000256" key="1">
    <source>
        <dbReference type="ARBA" id="ARBA00006479"/>
    </source>
</evidence>
<dbReference type="InterPro" id="IPR000600">
    <property type="entry name" value="ROK"/>
</dbReference>
<organism evidence="2 3">
    <name type="scientific">Candidatus Acidiferrum panamense</name>
    <dbReference type="NCBI Taxonomy" id="2741543"/>
    <lineage>
        <taxon>Bacteria</taxon>
        <taxon>Pseudomonadati</taxon>
        <taxon>Acidobacteriota</taxon>
        <taxon>Terriglobia</taxon>
        <taxon>Candidatus Acidiferrales</taxon>
        <taxon>Candidatus Acidiferrum</taxon>
    </lineage>
</organism>
<dbReference type="PROSITE" id="PS01125">
    <property type="entry name" value="ROK"/>
    <property type="match status" value="1"/>
</dbReference>
<dbReference type="InterPro" id="IPR049874">
    <property type="entry name" value="ROK_cs"/>
</dbReference>
<reference evidence="2" key="1">
    <citation type="submission" date="2020-06" db="EMBL/GenBank/DDBJ databases">
        <title>Legume-microbial interactions unlock mineral nutrients during tropical forest succession.</title>
        <authorList>
            <person name="Epihov D.Z."/>
        </authorList>
    </citation>
    <scope>NUCLEOTIDE SEQUENCE [LARGE SCALE GENOMIC DNA]</scope>
    <source>
        <strain evidence="2">Pan2503</strain>
    </source>
</reference>
<dbReference type="Gene3D" id="3.30.420.40">
    <property type="match status" value="2"/>
</dbReference>
<dbReference type="EMBL" id="JACDQQ010000403">
    <property type="protein sequence ID" value="MBA0084172.1"/>
    <property type="molecule type" value="Genomic_DNA"/>
</dbReference>
<feature type="non-terminal residue" evidence="2">
    <location>
        <position position="1"/>
    </location>
</feature>
<dbReference type="Proteomes" id="UP000567293">
    <property type="component" value="Unassembled WGS sequence"/>
</dbReference>
<comment type="caution">
    <text evidence="2">The sequence shown here is derived from an EMBL/GenBank/DDBJ whole genome shotgun (WGS) entry which is preliminary data.</text>
</comment>
<accession>A0A7V8NMP5</accession>
<dbReference type="PANTHER" id="PTHR18964:SF149">
    <property type="entry name" value="BIFUNCTIONAL UDP-N-ACETYLGLUCOSAMINE 2-EPIMERASE_N-ACETYLMANNOSAMINE KINASE"/>
    <property type="match status" value="1"/>
</dbReference>